<dbReference type="Proteomes" id="UP000006038">
    <property type="component" value="Chromosome 7"/>
</dbReference>
<name>J3MK73_ORYBR</name>
<dbReference type="EnsemblPlants" id="OB07G18050.1">
    <property type="protein sequence ID" value="OB07G18050.1"/>
    <property type="gene ID" value="OB07G18050"/>
</dbReference>
<reference evidence="2" key="2">
    <citation type="submission" date="2013-04" db="UniProtKB">
        <authorList>
            <consortium name="EnsemblPlants"/>
        </authorList>
    </citation>
    <scope>IDENTIFICATION</scope>
</reference>
<feature type="region of interest" description="Disordered" evidence="1">
    <location>
        <begin position="171"/>
        <end position="215"/>
    </location>
</feature>
<dbReference type="eggNOG" id="ENOG502R5IM">
    <property type="taxonomic scope" value="Eukaryota"/>
</dbReference>
<proteinExistence type="predicted"/>
<feature type="compositionally biased region" description="Polar residues" evidence="1">
    <location>
        <begin position="22"/>
        <end position="31"/>
    </location>
</feature>
<feature type="region of interest" description="Disordered" evidence="1">
    <location>
        <begin position="1"/>
        <end position="31"/>
    </location>
</feature>
<dbReference type="Gramene" id="OB07G18050.1">
    <property type="protein sequence ID" value="OB07G18050.1"/>
    <property type="gene ID" value="OB07G18050"/>
</dbReference>
<keyword evidence="3" id="KW-1185">Reference proteome</keyword>
<sequence length="261" mass="28446">MRTVAQRNSPATDVHSLLSLRPGQSKTTDWPVTNRKPDTLKQAMEKLIASRSSCSFIVDERGFIQNNKERYTHHAKDRSAGCHPQNIWCLFQHLLSLPISPPLCLPTELFQPGDWEKVEEIKVATPAGAECRRCILPSIVCSPCYAPSAPSHGCSCSPPAAEACNGSRQKVHGAAVPPHHPEGAHHHEPSCTQKKPVKSNLKKAPPAAAQEGRSKVLVVSRKVSWPDAHGKDLAHVLEFHPSILEDGNLKGAARSCICVIL</sequence>
<evidence type="ECO:0000313" key="2">
    <source>
        <dbReference type="EnsemblPlants" id="OB07G18050.1"/>
    </source>
</evidence>
<reference evidence="2" key="1">
    <citation type="journal article" date="2013" name="Nat. Commun.">
        <title>Whole-genome sequencing of Oryza brachyantha reveals mechanisms underlying Oryza genome evolution.</title>
        <authorList>
            <person name="Chen J."/>
            <person name="Huang Q."/>
            <person name="Gao D."/>
            <person name="Wang J."/>
            <person name="Lang Y."/>
            <person name="Liu T."/>
            <person name="Li B."/>
            <person name="Bai Z."/>
            <person name="Luis Goicoechea J."/>
            <person name="Liang C."/>
            <person name="Chen C."/>
            <person name="Zhang W."/>
            <person name="Sun S."/>
            <person name="Liao Y."/>
            <person name="Zhang X."/>
            <person name="Yang L."/>
            <person name="Song C."/>
            <person name="Wang M."/>
            <person name="Shi J."/>
            <person name="Liu G."/>
            <person name="Liu J."/>
            <person name="Zhou H."/>
            <person name="Zhou W."/>
            <person name="Yu Q."/>
            <person name="An N."/>
            <person name="Chen Y."/>
            <person name="Cai Q."/>
            <person name="Wang B."/>
            <person name="Liu B."/>
            <person name="Min J."/>
            <person name="Huang Y."/>
            <person name="Wu H."/>
            <person name="Li Z."/>
            <person name="Zhang Y."/>
            <person name="Yin Y."/>
            <person name="Song W."/>
            <person name="Jiang J."/>
            <person name="Jackson S.A."/>
            <person name="Wing R.A."/>
            <person name="Wang J."/>
            <person name="Chen M."/>
        </authorList>
    </citation>
    <scope>NUCLEOTIDE SEQUENCE [LARGE SCALE GENOMIC DNA]</scope>
    <source>
        <strain evidence="2">cv. IRGC 101232</strain>
    </source>
</reference>
<organism evidence="2">
    <name type="scientific">Oryza brachyantha</name>
    <name type="common">malo sina</name>
    <dbReference type="NCBI Taxonomy" id="4533"/>
    <lineage>
        <taxon>Eukaryota</taxon>
        <taxon>Viridiplantae</taxon>
        <taxon>Streptophyta</taxon>
        <taxon>Embryophyta</taxon>
        <taxon>Tracheophyta</taxon>
        <taxon>Spermatophyta</taxon>
        <taxon>Magnoliopsida</taxon>
        <taxon>Liliopsida</taxon>
        <taxon>Poales</taxon>
        <taxon>Poaceae</taxon>
        <taxon>BOP clade</taxon>
        <taxon>Oryzoideae</taxon>
        <taxon>Oryzeae</taxon>
        <taxon>Oryzinae</taxon>
        <taxon>Oryza</taxon>
    </lineage>
</organism>
<dbReference type="PANTHER" id="PTHR33401:SF13">
    <property type="entry name" value="EXPRESSED PROTEIN"/>
    <property type="match status" value="1"/>
</dbReference>
<dbReference type="AlphaFoldDB" id="J3MK73"/>
<protein>
    <submittedName>
        <fullName evidence="2">Uncharacterized protein</fullName>
    </submittedName>
</protein>
<feature type="compositionally biased region" description="Basic and acidic residues" evidence="1">
    <location>
        <begin position="179"/>
        <end position="189"/>
    </location>
</feature>
<evidence type="ECO:0000256" key="1">
    <source>
        <dbReference type="SAM" id="MobiDB-lite"/>
    </source>
</evidence>
<feature type="compositionally biased region" description="Polar residues" evidence="1">
    <location>
        <begin position="1"/>
        <end position="11"/>
    </location>
</feature>
<dbReference type="HOGENOM" id="CLU_1067009_0_0_1"/>
<evidence type="ECO:0000313" key="3">
    <source>
        <dbReference type="Proteomes" id="UP000006038"/>
    </source>
</evidence>
<accession>J3MK73</accession>
<dbReference type="PANTHER" id="PTHR33401">
    <property type="entry name" value="LIGHT-HARVESTING COMPLEX-LIKE PROTEIN OHP2, CHLOROPLASTIC"/>
    <property type="match status" value="1"/>
</dbReference>